<sequence>MRPVDGVSAGDGEHGLDLGRRACYHVREVPLLHYLMFNVPTDCAELTSDDLKTGQNGTAMGRRWEREGSQITATWIARSI</sequence>
<dbReference type="Proteomes" id="UP000078397">
    <property type="component" value="Unassembled WGS sequence"/>
</dbReference>
<dbReference type="AlphaFoldDB" id="A0A179FS29"/>
<dbReference type="EMBL" id="LSBJ02000003">
    <property type="protein sequence ID" value="OAQ68446.1"/>
    <property type="molecule type" value="Genomic_DNA"/>
</dbReference>
<accession>A0A179FS29</accession>
<comment type="caution">
    <text evidence="1">The sequence shown here is derived from an EMBL/GenBank/DDBJ whole genome shotgun (WGS) entry which is preliminary data.</text>
</comment>
<dbReference type="RefSeq" id="XP_018145296.1">
    <property type="nucleotide sequence ID" value="XM_018293579.1"/>
</dbReference>
<proteinExistence type="predicted"/>
<protein>
    <submittedName>
        <fullName evidence="1">Uncharacterized protein</fullName>
    </submittedName>
</protein>
<dbReference type="KEGG" id="pchm:VFPPC_15826"/>
<gene>
    <name evidence="1" type="ORF">VFPPC_15826</name>
</gene>
<evidence type="ECO:0000313" key="1">
    <source>
        <dbReference type="EMBL" id="OAQ68446.1"/>
    </source>
</evidence>
<dbReference type="GeneID" id="28857573"/>
<keyword evidence="2" id="KW-1185">Reference proteome</keyword>
<organism evidence="1 2">
    <name type="scientific">Pochonia chlamydosporia 170</name>
    <dbReference type="NCBI Taxonomy" id="1380566"/>
    <lineage>
        <taxon>Eukaryota</taxon>
        <taxon>Fungi</taxon>
        <taxon>Dikarya</taxon>
        <taxon>Ascomycota</taxon>
        <taxon>Pezizomycotina</taxon>
        <taxon>Sordariomycetes</taxon>
        <taxon>Hypocreomycetidae</taxon>
        <taxon>Hypocreales</taxon>
        <taxon>Clavicipitaceae</taxon>
        <taxon>Pochonia</taxon>
    </lineage>
</organism>
<reference evidence="1 2" key="1">
    <citation type="journal article" date="2016" name="PLoS Pathog.">
        <title>Biosynthesis of antibiotic leucinostatins in bio-control fungus Purpureocillium lilacinum and their inhibition on phytophthora revealed by genome mining.</title>
        <authorList>
            <person name="Wang G."/>
            <person name="Liu Z."/>
            <person name="Lin R."/>
            <person name="Li E."/>
            <person name="Mao Z."/>
            <person name="Ling J."/>
            <person name="Yang Y."/>
            <person name="Yin W.B."/>
            <person name="Xie B."/>
        </authorList>
    </citation>
    <scope>NUCLEOTIDE SEQUENCE [LARGE SCALE GENOMIC DNA]</scope>
    <source>
        <strain evidence="1">170</strain>
    </source>
</reference>
<name>A0A179FS29_METCM</name>
<evidence type="ECO:0000313" key="2">
    <source>
        <dbReference type="Proteomes" id="UP000078397"/>
    </source>
</evidence>